<reference evidence="2 3" key="1">
    <citation type="submission" date="2020-06" db="EMBL/GenBank/DDBJ databases">
        <authorList>
            <person name="Li R."/>
            <person name="Bekaert M."/>
        </authorList>
    </citation>
    <scope>NUCLEOTIDE SEQUENCE [LARGE SCALE GENOMIC DNA]</scope>
    <source>
        <strain evidence="3">wild</strain>
    </source>
</reference>
<dbReference type="OrthoDB" id="6131948at2759"/>
<dbReference type="Proteomes" id="UP000507470">
    <property type="component" value="Unassembled WGS sequence"/>
</dbReference>
<dbReference type="EMBL" id="CACVKT020001767">
    <property type="protein sequence ID" value="CAC5371609.1"/>
    <property type="molecule type" value="Genomic_DNA"/>
</dbReference>
<keyword evidence="3" id="KW-1185">Reference proteome</keyword>
<dbReference type="InterPro" id="IPR022041">
    <property type="entry name" value="Methyltransf_FA"/>
</dbReference>
<accession>A0A6J8APS9</accession>
<evidence type="ECO:0000259" key="1">
    <source>
        <dbReference type="Pfam" id="PF12248"/>
    </source>
</evidence>
<evidence type="ECO:0000313" key="3">
    <source>
        <dbReference type="Proteomes" id="UP000507470"/>
    </source>
</evidence>
<protein>
    <recommendedName>
        <fullName evidence="1">Farnesoic acid O-methyl transferase domain-containing protein</fullName>
    </recommendedName>
</protein>
<proteinExistence type="predicted"/>
<sequence>MTQLFYVRLGCLILFGIVWVIHVANGYQYQIELSTPDSGPVSMINGFNYIDHIKYLNEYGHSGNSLIFKYSCDGARIILLETTSKSTDQGIYEIVLYPKSRPEKIVVRRNKDGVIEDLVSSFIPGLLEHVDCPNFRPIWITWENGFFSLGKGLSLYVNEVYNWTDPEPFVISSTGIMTSYGASGKWIIYIEAPFPGKFGTCGMFDTQAMMTVLEEYTLINEQLCGYICSNTENCMGFNYNVISKLCALVSSGEVIHTASVPHWVFYTRGLPVQSAGLYLACY</sequence>
<feature type="domain" description="Farnesoic acid O-methyl transferase" evidence="1">
    <location>
        <begin position="64"/>
        <end position="188"/>
    </location>
</feature>
<dbReference type="AlphaFoldDB" id="A0A6J8APS9"/>
<name>A0A6J8APS9_MYTCO</name>
<organism evidence="2 3">
    <name type="scientific">Mytilus coruscus</name>
    <name type="common">Sea mussel</name>
    <dbReference type="NCBI Taxonomy" id="42192"/>
    <lineage>
        <taxon>Eukaryota</taxon>
        <taxon>Metazoa</taxon>
        <taxon>Spiralia</taxon>
        <taxon>Lophotrochozoa</taxon>
        <taxon>Mollusca</taxon>
        <taxon>Bivalvia</taxon>
        <taxon>Autobranchia</taxon>
        <taxon>Pteriomorphia</taxon>
        <taxon>Mytilida</taxon>
        <taxon>Mytiloidea</taxon>
        <taxon>Mytilidae</taxon>
        <taxon>Mytilinae</taxon>
        <taxon>Mytilus</taxon>
    </lineage>
</organism>
<evidence type="ECO:0000313" key="2">
    <source>
        <dbReference type="EMBL" id="CAC5371609.1"/>
    </source>
</evidence>
<dbReference type="Pfam" id="PF12248">
    <property type="entry name" value="Methyltransf_FA"/>
    <property type="match status" value="1"/>
</dbReference>
<gene>
    <name evidence="2" type="ORF">MCOR_10006</name>
</gene>